<dbReference type="Proteomes" id="UP000550401">
    <property type="component" value="Unassembled WGS sequence"/>
</dbReference>
<evidence type="ECO:0000313" key="3">
    <source>
        <dbReference type="Proteomes" id="UP000550401"/>
    </source>
</evidence>
<feature type="domain" description="DUF7079" evidence="1">
    <location>
        <begin position="11"/>
        <end position="102"/>
    </location>
</feature>
<evidence type="ECO:0000313" key="2">
    <source>
        <dbReference type="EMBL" id="MBA8887399.1"/>
    </source>
</evidence>
<dbReference type="RefSeq" id="WP_259392927.1">
    <property type="nucleotide sequence ID" value="NZ_JACGXL010000002.1"/>
</dbReference>
<protein>
    <recommendedName>
        <fullName evidence="1">DUF7079 domain-containing protein</fullName>
    </recommendedName>
</protein>
<proteinExistence type="predicted"/>
<accession>A0A839F0G9</accession>
<dbReference type="InterPro" id="IPR055507">
    <property type="entry name" value="DUF7079"/>
</dbReference>
<gene>
    <name evidence="2" type="ORF">FHW12_001613</name>
</gene>
<keyword evidence="3" id="KW-1185">Reference proteome</keyword>
<name>A0A839F0G9_9GAMM</name>
<dbReference type="AlphaFoldDB" id="A0A839F0G9"/>
<sequence>MMPACDDRAGREPVWRALSDLYLDAPVRPHVRAAAAALAPTRYSAHELRAILLDEVHPAVCANLCATAGVWDAFDMQWLAEAILAQQRRPRWLRARGRCTRRHAEFLWRLLGPRVARARATALPPTSSC</sequence>
<comment type="caution">
    <text evidence="2">The sequence shown here is derived from an EMBL/GenBank/DDBJ whole genome shotgun (WGS) entry which is preliminary data.</text>
</comment>
<evidence type="ECO:0000259" key="1">
    <source>
        <dbReference type="Pfam" id="PF23296"/>
    </source>
</evidence>
<dbReference type="EMBL" id="JACGXL010000002">
    <property type="protein sequence ID" value="MBA8887399.1"/>
    <property type="molecule type" value="Genomic_DNA"/>
</dbReference>
<dbReference type="Pfam" id="PF23296">
    <property type="entry name" value="DUF7079"/>
    <property type="match status" value="1"/>
</dbReference>
<organism evidence="2 3">
    <name type="scientific">Dokdonella fugitiva</name>
    <dbReference type="NCBI Taxonomy" id="328517"/>
    <lineage>
        <taxon>Bacteria</taxon>
        <taxon>Pseudomonadati</taxon>
        <taxon>Pseudomonadota</taxon>
        <taxon>Gammaproteobacteria</taxon>
        <taxon>Lysobacterales</taxon>
        <taxon>Rhodanobacteraceae</taxon>
        <taxon>Dokdonella</taxon>
    </lineage>
</organism>
<reference evidence="2 3" key="1">
    <citation type="submission" date="2020-07" db="EMBL/GenBank/DDBJ databases">
        <title>Genomic Encyclopedia of Type Strains, Phase IV (KMG-V): Genome sequencing to study the core and pangenomes of soil and plant-associated prokaryotes.</title>
        <authorList>
            <person name="Whitman W."/>
        </authorList>
    </citation>
    <scope>NUCLEOTIDE SEQUENCE [LARGE SCALE GENOMIC DNA]</scope>
    <source>
        <strain evidence="2 3">RH2WT43</strain>
    </source>
</reference>